<organism evidence="5 6">
    <name type="scientific">Nesidiocoris tenuis</name>
    <dbReference type="NCBI Taxonomy" id="355587"/>
    <lineage>
        <taxon>Eukaryota</taxon>
        <taxon>Metazoa</taxon>
        <taxon>Ecdysozoa</taxon>
        <taxon>Arthropoda</taxon>
        <taxon>Hexapoda</taxon>
        <taxon>Insecta</taxon>
        <taxon>Pterygota</taxon>
        <taxon>Neoptera</taxon>
        <taxon>Paraneoptera</taxon>
        <taxon>Hemiptera</taxon>
        <taxon>Heteroptera</taxon>
        <taxon>Panheteroptera</taxon>
        <taxon>Cimicomorpha</taxon>
        <taxon>Miridae</taxon>
        <taxon>Dicyphina</taxon>
        <taxon>Nesidiocoris</taxon>
    </lineage>
</organism>
<dbReference type="CDD" id="cd00112">
    <property type="entry name" value="LDLa"/>
    <property type="match status" value="1"/>
</dbReference>
<feature type="disulfide bond" evidence="2">
    <location>
        <begin position="376"/>
        <end position="394"/>
    </location>
</feature>
<sequence>MFFRLETYHLLSVALCISAALGQDILYDAGYDDAGEIVEFQSEEPTELPEARSTTTTTASSPTRRGMSTFQLEFWSFEKRMKSFIDTIRRNQLATLSSNVHFREEIHEYVSRLQNQVPRNTTVKYRDVCDCDGRATVRPCPEKCLYSCVPFDRRGISDPRNDCRSINTESYYSCRCHRDSGISCHNDIEKNCFEEKIVSTNEEVATCSEYALDEEKILRSYNLFANLIVEPLRMFYRGVESRLTLLQQSAASVDHLSSIATLVCSNQSDAICTEETPNLLRTEMQNVRILKKNITIEMIKAQDEIAAIAKSVDYLREQTIAQVVRSTKEFACCLKALNFTVEGYDCNPPPTEMPVTVKSFASKYDSICPPATSFLCANRRCIPRSYTCDGSDDCGDSSDEAVFTTLTQHIKNWKKEIAPRELNSDGQMEW</sequence>
<keyword evidence="1 2" id="KW-1015">Disulfide bond</keyword>
<feature type="signal peptide" evidence="4">
    <location>
        <begin position="1"/>
        <end position="22"/>
    </location>
</feature>
<feature type="compositionally biased region" description="Low complexity" evidence="3">
    <location>
        <begin position="51"/>
        <end position="64"/>
    </location>
</feature>
<evidence type="ECO:0000313" key="5">
    <source>
        <dbReference type="EMBL" id="BET02157.1"/>
    </source>
</evidence>
<evidence type="ECO:0000313" key="6">
    <source>
        <dbReference type="Proteomes" id="UP001307889"/>
    </source>
</evidence>
<dbReference type="Gene3D" id="4.10.400.10">
    <property type="entry name" value="Low-density Lipoprotein Receptor"/>
    <property type="match status" value="1"/>
</dbReference>
<dbReference type="SMART" id="SM00192">
    <property type="entry name" value="LDLa"/>
    <property type="match status" value="1"/>
</dbReference>
<keyword evidence="5" id="KW-0449">Lipoprotein</keyword>
<dbReference type="PROSITE" id="PS50068">
    <property type="entry name" value="LDLRA_2"/>
    <property type="match status" value="1"/>
</dbReference>
<keyword evidence="5" id="KW-0675">Receptor</keyword>
<accession>A0ABN7BCU7</accession>
<evidence type="ECO:0000256" key="2">
    <source>
        <dbReference type="PROSITE-ProRule" id="PRU00124"/>
    </source>
</evidence>
<gene>
    <name evidence="5" type="ORF">NTJ_14976</name>
</gene>
<feature type="region of interest" description="Disordered" evidence="3">
    <location>
        <begin position="42"/>
        <end position="64"/>
    </location>
</feature>
<comment type="caution">
    <text evidence="2">Lacks conserved residue(s) required for the propagation of feature annotation.</text>
</comment>
<dbReference type="SUPFAM" id="SSF57424">
    <property type="entry name" value="LDL receptor-like module"/>
    <property type="match status" value="1"/>
</dbReference>
<name>A0ABN7BCU7_9HEMI</name>
<keyword evidence="6" id="KW-1185">Reference proteome</keyword>
<evidence type="ECO:0000256" key="1">
    <source>
        <dbReference type="ARBA" id="ARBA00023157"/>
    </source>
</evidence>
<keyword evidence="4" id="KW-0732">Signal</keyword>
<dbReference type="InterPro" id="IPR036055">
    <property type="entry name" value="LDL_receptor-like_sf"/>
</dbReference>
<evidence type="ECO:0000256" key="4">
    <source>
        <dbReference type="SAM" id="SignalP"/>
    </source>
</evidence>
<reference evidence="5 6" key="1">
    <citation type="submission" date="2023-09" db="EMBL/GenBank/DDBJ databases">
        <title>Nesidiocoris tenuis whole genome shotgun sequence.</title>
        <authorList>
            <person name="Shibata T."/>
            <person name="Shimoda M."/>
            <person name="Kobayashi T."/>
            <person name="Uehara T."/>
        </authorList>
    </citation>
    <scope>NUCLEOTIDE SEQUENCE [LARGE SCALE GENOMIC DNA]</scope>
    <source>
        <strain evidence="5 6">Japan</strain>
    </source>
</reference>
<dbReference type="EMBL" id="AP028921">
    <property type="protein sequence ID" value="BET02157.1"/>
    <property type="molecule type" value="Genomic_DNA"/>
</dbReference>
<feature type="chain" id="PRO_5046806431" evidence="4">
    <location>
        <begin position="23"/>
        <end position="430"/>
    </location>
</feature>
<proteinExistence type="predicted"/>
<evidence type="ECO:0000256" key="3">
    <source>
        <dbReference type="SAM" id="MobiDB-lite"/>
    </source>
</evidence>
<protein>
    <submittedName>
        <fullName evidence="5">Low density lipoprotein receptor-related protein</fullName>
    </submittedName>
</protein>
<dbReference type="Proteomes" id="UP001307889">
    <property type="component" value="Chromosome 13"/>
</dbReference>
<dbReference type="InterPro" id="IPR002172">
    <property type="entry name" value="LDrepeatLR_classA_rpt"/>
</dbReference>
<dbReference type="Pfam" id="PF00057">
    <property type="entry name" value="Ldl_recept_a"/>
    <property type="match status" value="1"/>
</dbReference>